<evidence type="ECO:0000313" key="2">
    <source>
        <dbReference type="Proteomes" id="UP000324632"/>
    </source>
</evidence>
<dbReference type="AlphaFoldDB" id="A0A5A9P4N2"/>
<gene>
    <name evidence="1" type="ORF">E1301_Tti022420</name>
</gene>
<proteinExistence type="predicted"/>
<accession>A0A5A9P4N2</accession>
<dbReference type="Proteomes" id="UP000324632">
    <property type="component" value="Chromosome 9"/>
</dbReference>
<reference evidence="1 2" key="1">
    <citation type="journal article" date="2019" name="Mol. Ecol. Resour.">
        <title>Chromosome-level genome assembly of Triplophysa tibetana, a fish adapted to the harsh high-altitude environment of the Tibetan Plateau.</title>
        <authorList>
            <person name="Yang X."/>
            <person name="Liu H."/>
            <person name="Ma Z."/>
            <person name="Zou Y."/>
            <person name="Zou M."/>
            <person name="Mao Y."/>
            <person name="Li X."/>
            <person name="Wang H."/>
            <person name="Chen T."/>
            <person name="Wang W."/>
            <person name="Yang R."/>
        </authorList>
    </citation>
    <scope>NUCLEOTIDE SEQUENCE [LARGE SCALE GENOMIC DNA]</scope>
    <source>
        <strain evidence="1">TTIB1903HZAU</strain>
        <tissue evidence="1">Muscle</tissue>
    </source>
</reference>
<name>A0A5A9P4N2_9TELE</name>
<protein>
    <submittedName>
        <fullName evidence="1">Uncharacterized protein</fullName>
    </submittedName>
</protein>
<keyword evidence="2" id="KW-1185">Reference proteome</keyword>
<sequence>MSRKESCDILMNSKVEEGSTKERRLTATCLTPREDALKGLHLSVPGFSSDDGFVWQGEKTEEVEESGEGTRKCYEEVMGLSGREVLPLFGRLSRESRKRKQDTSESLLPFRGVECGLLARDLKEHCSPTHI</sequence>
<comment type="caution">
    <text evidence="1">The sequence shown here is derived from an EMBL/GenBank/DDBJ whole genome shotgun (WGS) entry which is preliminary data.</text>
</comment>
<evidence type="ECO:0000313" key="1">
    <source>
        <dbReference type="EMBL" id="KAA0717444.1"/>
    </source>
</evidence>
<dbReference type="EMBL" id="SOYY01000009">
    <property type="protein sequence ID" value="KAA0717444.1"/>
    <property type="molecule type" value="Genomic_DNA"/>
</dbReference>
<organism evidence="1 2">
    <name type="scientific">Triplophysa tibetana</name>
    <dbReference type="NCBI Taxonomy" id="1572043"/>
    <lineage>
        <taxon>Eukaryota</taxon>
        <taxon>Metazoa</taxon>
        <taxon>Chordata</taxon>
        <taxon>Craniata</taxon>
        <taxon>Vertebrata</taxon>
        <taxon>Euteleostomi</taxon>
        <taxon>Actinopterygii</taxon>
        <taxon>Neopterygii</taxon>
        <taxon>Teleostei</taxon>
        <taxon>Ostariophysi</taxon>
        <taxon>Cypriniformes</taxon>
        <taxon>Nemacheilidae</taxon>
        <taxon>Triplophysa</taxon>
    </lineage>
</organism>